<feature type="compositionally biased region" description="Polar residues" evidence="1">
    <location>
        <begin position="712"/>
        <end position="727"/>
    </location>
</feature>
<feature type="compositionally biased region" description="Basic and acidic residues" evidence="1">
    <location>
        <begin position="855"/>
        <end position="866"/>
    </location>
</feature>
<protein>
    <submittedName>
        <fullName evidence="2">Uncharacterized protein</fullName>
    </submittedName>
</protein>
<dbReference type="HOGENOM" id="CLU_330941_0_0_1"/>
<feature type="region of interest" description="Disordered" evidence="1">
    <location>
        <begin position="811"/>
        <end position="866"/>
    </location>
</feature>
<evidence type="ECO:0000313" key="2">
    <source>
        <dbReference type="EMBL" id="ETN42524.1"/>
    </source>
</evidence>
<feature type="compositionally biased region" description="Basic and acidic residues" evidence="1">
    <location>
        <begin position="831"/>
        <end position="840"/>
    </location>
</feature>
<accession>W2S3K8</accession>
<evidence type="ECO:0000256" key="1">
    <source>
        <dbReference type="SAM" id="MobiDB-lite"/>
    </source>
</evidence>
<dbReference type="OrthoDB" id="10506044at2759"/>
<dbReference type="GeneID" id="19969020"/>
<feature type="region of interest" description="Disordered" evidence="1">
    <location>
        <begin position="692"/>
        <end position="738"/>
    </location>
</feature>
<feature type="compositionally biased region" description="Polar residues" evidence="1">
    <location>
        <begin position="844"/>
        <end position="854"/>
    </location>
</feature>
<dbReference type="InParanoid" id="W2S3K8"/>
<feature type="compositionally biased region" description="Basic and acidic residues" evidence="1">
    <location>
        <begin position="759"/>
        <end position="772"/>
    </location>
</feature>
<feature type="region of interest" description="Disordered" evidence="1">
    <location>
        <begin position="524"/>
        <end position="545"/>
    </location>
</feature>
<dbReference type="VEuPathDB" id="FungiDB:HMPREF1541_01681"/>
<sequence>MEDISNKEGVAETATDFIMLNGVKYLPDQSQTINSGAHIHPVTSMHARARFECLVNELAEVCPGPAGMGHIDIPAGDDGPEQALGRWLETWNRSKPLDRSGASTPKQDHDGDSSSKVIVTLIFDSQCANDMDTPLGGRKIIHISQRKLERILGPETARSKLQEIRGGRVVLQDVLPTTFNAIRKWLSGKAIMHTLPIAVRDKPLRELVYIYVQAARWGHRSIVHDAVNNMPSTGTPFEFLEICAIVYSEGCAGVAFRNFFKKGLPVVLGNSTFDQTDKVPKVLKQSTELATDFAETMLGLVSQRKYGNHAHHIGPQPFPAFTARDPEPVWFQPPEPAFCACGLHECTCTSDTASVTRPSDTHAIPRRSGYVESASSSVMGVEDWSKTPPWGQNDGGAGWDYSHRPVPTGGIIPAPPMSIGDAEDQPIRPRNWSSAHLGQGSEWSEIMSANEDEAQAWMFEGRQDTPMARGRYRDEAAGGDRSPRVQFATPSRELLPISRAASAGTSIEGRLRVVERKLRDGNLWTHPTRQPIGLPPNNEEQSQSTRVSTRYALGKTTAPQGKVLATSDFPPAPLLHPGFPPVGMPNYVPRVGYNRYVQVGNGVVHPTGPGPYGLAGRSMIAVRSSNSQECTLVFQAGDTIECVIPVEESRSTSQHNPWNFSDQRLQGICRTQAGSFPASYVREMYSSTLAPGSAGTGAGFSKEVSTPAGPANDQSCHSQSKVPNADSTPGAANASTKANVAQNVDKDWLKSVGNAHQDSQNHLDPGFRDRGRCSSTQTTAIRADPHWPGCPAENDPRFRCTCAGKFNTRAGTRPLTPSSPWTNDGWGAPDEPVHGSRDVWADEGSNNGWGYNTNRDGRAERGTAWE</sequence>
<name>W2S3K8_CYPE1</name>
<gene>
    <name evidence="2" type="ORF">HMPREF1541_01681</name>
</gene>
<feature type="region of interest" description="Disordered" evidence="1">
    <location>
        <begin position="756"/>
        <end position="788"/>
    </location>
</feature>
<reference evidence="2 3" key="1">
    <citation type="submission" date="2013-03" db="EMBL/GenBank/DDBJ databases">
        <title>The Genome Sequence of Phialophora europaea CBS 101466.</title>
        <authorList>
            <consortium name="The Broad Institute Genomics Platform"/>
            <person name="Cuomo C."/>
            <person name="de Hoog S."/>
            <person name="Gorbushina A."/>
            <person name="Walker B."/>
            <person name="Young S.K."/>
            <person name="Zeng Q."/>
            <person name="Gargeya S."/>
            <person name="Fitzgerald M."/>
            <person name="Haas B."/>
            <person name="Abouelleil A."/>
            <person name="Allen A.W."/>
            <person name="Alvarado L."/>
            <person name="Arachchi H.M."/>
            <person name="Berlin A.M."/>
            <person name="Chapman S.B."/>
            <person name="Gainer-Dewar J."/>
            <person name="Goldberg J."/>
            <person name="Griggs A."/>
            <person name="Gujja S."/>
            <person name="Hansen M."/>
            <person name="Howarth C."/>
            <person name="Imamovic A."/>
            <person name="Ireland A."/>
            <person name="Larimer J."/>
            <person name="McCowan C."/>
            <person name="Murphy C."/>
            <person name="Pearson M."/>
            <person name="Poon T.W."/>
            <person name="Priest M."/>
            <person name="Roberts A."/>
            <person name="Saif S."/>
            <person name="Shea T."/>
            <person name="Sisk P."/>
            <person name="Sykes S."/>
            <person name="Wortman J."/>
            <person name="Nusbaum C."/>
            <person name="Birren B."/>
        </authorList>
    </citation>
    <scope>NUCLEOTIDE SEQUENCE [LARGE SCALE GENOMIC DNA]</scope>
    <source>
        <strain evidence="2 3">CBS 101466</strain>
    </source>
</reference>
<dbReference type="Proteomes" id="UP000030752">
    <property type="component" value="Unassembled WGS sequence"/>
</dbReference>
<dbReference type="RefSeq" id="XP_008714260.1">
    <property type="nucleotide sequence ID" value="XM_008716038.1"/>
</dbReference>
<organism evidence="2 3">
    <name type="scientific">Cyphellophora europaea (strain CBS 101466)</name>
    <name type="common">Phialophora europaea</name>
    <dbReference type="NCBI Taxonomy" id="1220924"/>
    <lineage>
        <taxon>Eukaryota</taxon>
        <taxon>Fungi</taxon>
        <taxon>Dikarya</taxon>
        <taxon>Ascomycota</taxon>
        <taxon>Pezizomycotina</taxon>
        <taxon>Eurotiomycetes</taxon>
        <taxon>Chaetothyriomycetidae</taxon>
        <taxon>Chaetothyriales</taxon>
        <taxon>Cyphellophoraceae</taxon>
        <taxon>Cyphellophora</taxon>
    </lineage>
</organism>
<dbReference type="AlphaFoldDB" id="W2S3K8"/>
<evidence type="ECO:0000313" key="3">
    <source>
        <dbReference type="Proteomes" id="UP000030752"/>
    </source>
</evidence>
<proteinExistence type="predicted"/>
<keyword evidence="3" id="KW-1185">Reference proteome</keyword>
<dbReference type="EMBL" id="KB822718">
    <property type="protein sequence ID" value="ETN42524.1"/>
    <property type="molecule type" value="Genomic_DNA"/>
</dbReference>